<organism evidence="1 2">
    <name type="scientific">Symbiodinium microadriaticum</name>
    <name type="common">Dinoflagellate</name>
    <name type="synonym">Zooxanthella microadriatica</name>
    <dbReference type="NCBI Taxonomy" id="2951"/>
    <lineage>
        <taxon>Eukaryota</taxon>
        <taxon>Sar</taxon>
        <taxon>Alveolata</taxon>
        <taxon>Dinophyceae</taxon>
        <taxon>Suessiales</taxon>
        <taxon>Symbiodiniaceae</taxon>
        <taxon>Symbiodinium</taxon>
    </lineage>
</organism>
<comment type="caution">
    <text evidence="1">The sequence shown here is derived from an EMBL/GenBank/DDBJ whole genome shotgun (WGS) entry which is preliminary data.</text>
</comment>
<accession>A0A1Q9DZV4</accession>
<name>A0A1Q9DZV4_SYMMI</name>
<dbReference type="EMBL" id="LSRX01000320">
    <property type="protein sequence ID" value="OLQ00677.1"/>
    <property type="molecule type" value="Genomic_DNA"/>
</dbReference>
<reference evidence="1 2" key="1">
    <citation type="submission" date="2016-02" db="EMBL/GenBank/DDBJ databases">
        <title>Genome analysis of coral dinoflagellate symbionts highlights evolutionary adaptations to a symbiotic lifestyle.</title>
        <authorList>
            <person name="Aranda M."/>
            <person name="Li Y."/>
            <person name="Liew Y.J."/>
            <person name="Baumgarten S."/>
            <person name="Simakov O."/>
            <person name="Wilson M."/>
            <person name="Piel J."/>
            <person name="Ashoor H."/>
            <person name="Bougouffa S."/>
            <person name="Bajic V.B."/>
            <person name="Ryu T."/>
            <person name="Ravasi T."/>
            <person name="Bayer T."/>
            <person name="Micklem G."/>
            <person name="Kim H."/>
            <person name="Bhak J."/>
            <person name="Lajeunesse T.C."/>
            <person name="Voolstra C.R."/>
        </authorList>
    </citation>
    <scope>NUCLEOTIDE SEQUENCE [LARGE SCALE GENOMIC DNA]</scope>
    <source>
        <strain evidence="1 2">CCMP2467</strain>
    </source>
</reference>
<dbReference type="AlphaFoldDB" id="A0A1Q9DZV4"/>
<proteinExistence type="predicted"/>
<keyword evidence="2" id="KW-1185">Reference proteome</keyword>
<evidence type="ECO:0000313" key="1">
    <source>
        <dbReference type="EMBL" id="OLQ00677.1"/>
    </source>
</evidence>
<evidence type="ECO:0000313" key="2">
    <source>
        <dbReference type="Proteomes" id="UP000186817"/>
    </source>
</evidence>
<protein>
    <submittedName>
        <fullName evidence="1">Uncharacterized protein</fullName>
    </submittedName>
</protein>
<dbReference type="Proteomes" id="UP000186817">
    <property type="component" value="Unassembled WGS sequence"/>
</dbReference>
<sequence>MPHTEVVSDMETDKLLHVQAKTCKKMKLHHETEKAGSGAALLLLAGVAKTGNIIFNTEVSHWEDLPGMDKVILKAQSIFGCNPVVSSTTVLCAWRNLEDLFYDSQPEGDSSVVSVSAVQDVLPPKTAWHSAGPLVPGPLVRWSAGPLVLWSSVVLWSFGLWLPGPVVLQSPGPVVLWFPGLRQHRGLQRPQREEEVQACALCQNQTDSRIKAKHLVETARLLGLRGPRQRVLRVNDCGAARAAGPT</sequence>
<gene>
    <name evidence="1" type="ORF">AK812_SmicGene16631</name>
</gene>